<keyword evidence="3" id="KW-1185">Reference proteome</keyword>
<protein>
    <recommendedName>
        <fullName evidence="1">Reverse transcriptase domain-containing protein</fullName>
    </recommendedName>
</protein>
<evidence type="ECO:0000313" key="2">
    <source>
        <dbReference type="EMBL" id="KAK3100164.1"/>
    </source>
</evidence>
<proteinExistence type="predicted"/>
<organism evidence="2 3">
    <name type="scientific">Pinctada imbricata</name>
    <name type="common">Atlantic pearl-oyster</name>
    <name type="synonym">Pinctada martensii</name>
    <dbReference type="NCBI Taxonomy" id="66713"/>
    <lineage>
        <taxon>Eukaryota</taxon>
        <taxon>Metazoa</taxon>
        <taxon>Spiralia</taxon>
        <taxon>Lophotrochozoa</taxon>
        <taxon>Mollusca</taxon>
        <taxon>Bivalvia</taxon>
        <taxon>Autobranchia</taxon>
        <taxon>Pteriomorphia</taxon>
        <taxon>Pterioida</taxon>
        <taxon>Pterioidea</taxon>
        <taxon>Pteriidae</taxon>
        <taxon>Pinctada</taxon>
    </lineage>
</organism>
<evidence type="ECO:0000313" key="3">
    <source>
        <dbReference type="Proteomes" id="UP001186944"/>
    </source>
</evidence>
<dbReference type="EMBL" id="VSWD01000006">
    <property type="protein sequence ID" value="KAK3100164.1"/>
    <property type="molecule type" value="Genomic_DNA"/>
</dbReference>
<feature type="domain" description="Reverse transcriptase" evidence="1">
    <location>
        <begin position="1"/>
        <end position="202"/>
    </location>
</feature>
<gene>
    <name evidence="2" type="ORF">FSP39_015611</name>
</gene>
<sequence length="435" mass="50836">MDFLKFIPTTVPNNIILATFDVTSLYTNIPHDLGLSAIRHWVEKERYMIAGRFWTDFIIKALTIILEENTFNFDGDTYRQIKGTAMGTKVAPSYANLVMAYLEEKMYDEVGNRFDQMFKEYIVQKWKRYLDDCFIFWTKSQNDLEDFHSILNSLHPSIKFTIETSKHELPFLDILIKLSNNKIVTDIYYKKTDTHQYLNFQSCHPSHTKRNIPYCMARRVCAIVIEQELREVRLRELTVFLRRQNYPPGLITDGIKKAKQLSIAELRTPRPKTNSDIIPFVHTHNPGITNVFSAVKTSIPIPMRSQRIKRIIPENKIIDSRRQPLNLKKILSRAKFQSESRRDYKVEKCGDTRCGICSRDNYNYLETGNSKTFKNGQIFRVNADMNCKSTNVIYCITCPSCHENYIGQTGNSLCERVRVHKQQIRHPNLGQIPLR</sequence>
<dbReference type="Pfam" id="PF00078">
    <property type="entry name" value="RVT_1"/>
    <property type="match status" value="1"/>
</dbReference>
<comment type="caution">
    <text evidence="2">The sequence shown here is derived from an EMBL/GenBank/DDBJ whole genome shotgun (WGS) entry which is preliminary data.</text>
</comment>
<dbReference type="PANTHER" id="PTHR21301:SF10">
    <property type="entry name" value="REVERSE TRANSCRIPTASE DOMAIN-CONTAINING PROTEIN"/>
    <property type="match status" value="1"/>
</dbReference>
<reference evidence="2" key="1">
    <citation type="submission" date="2019-08" db="EMBL/GenBank/DDBJ databases">
        <title>The improved chromosome-level genome for the pearl oyster Pinctada fucata martensii using PacBio sequencing and Hi-C.</title>
        <authorList>
            <person name="Zheng Z."/>
        </authorList>
    </citation>
    <scope>NUCLEOTIDE SEQUENCE</scope>
    <source>
        <strain evidence="2">ZZ-2019</strain>
        <tissue evidence="2">Adductor muscle</tissue>
    </source>
</reference>
<name>A0AA88YIQ7_PINIB</name>
<dbReference type="PROSITE" id="PS50878">
    <property type="entry name" value="RT_POL"/>
    <property type="match status" value="1"/>
</dbReference>
<dbReference type="PANTHER" id="PTHR21301">
    <property type="entry name" value="REVERSE TRANSCRIPTASE"/>
    <property type="match status" value="1"/>
</dbReference>
<dbReference type="InterPro" id="IPR000477">
    <property type="entry name" value="RT_dom"/>
</dbReference>
<dbReference type="InterPro" id="IPR058912">
    <property type="entry name" value="HTH_animal"/>
</dbReference>
<evidence type="ECO:0000259" key="1">
    <source>
        <dbReference type="PROSITE" id="PS50878"/>
    </source>
</evidence>
<dbReference type="Proteomes" id="UP001186944">
    <property type="component" value="Unassembled WGS sequence"/>
</dbReference>
<dbReference type="AlphaFoldDB" id="A0AA88YIQ7"/>
<accession>A0AA88YIQ7</accession>
<dbReference type="Pfam" id="PF26215">
    <property type="entry name" value="HTH_animal"/>
    <property type="match status" value="1"/>
</dbReference>